<accession>A0ABD1SVV8</accession>
<gene>
    <name evidence="1" type="ORF">Adt_20183</name>
</gene>
<keyword evidence="2" id="KW-1185">Reference proteome</keyword>
<evidence type="ECO:0000313" key="1">
    <source>
        <dbReference type="EMBL" id="KAL2504562.1"/>
    </source>
</evidence>
<comment type="caution">
    <text evidence="1">The sequence shown here is derived from an EMBL/GenBank/DDBJ whole genome shotgun (WGS) entry which is preliminary data.</text>
</comment>
<proteinExistence type="predicted"/>
<reference evidence="2" key="1">
    <citation type="submission" date="2024-07" db="EMBL/GenBank/DDBJ databases">
        <title>Two chromosome-level genome assemblies of Korean endemic species Abeliophyllum distichum and Forsythia ovata (Oleaceae).</title>
        <authorList>
            <person name="Jang H."/>
        </authorList>
    </citation>
    <scope>NUCLEOTIDE SEQUENCE [LARGE SCALE GENOMIC DNA]</scope>
</reference>
<dbReference type="Proteomes" id="UP001604336">
    <property type="component" value="Unassembled WGS sequence"/>
</dbReference>
<name>A0ABD1SVV8_9LAMI</name>
<sequence length="173" mass="19959">MGRKPETQEVGDFLGRYEEELVLFILEYGIVHWVRLRDGEEFMAIYQHDEDRFHGRLTCHIVFQTGNSITGSKSRSNSLVRWTKSSNEIYENVGIIGRSTDGGKFIGYSFYLEKKVCHETTEITCLFKMNNVGLRMFGRDVVKMSPRIMVGGDIRDEMPPKRVVGIKRCDPIN</sequence>
<organism evidence="1 2">
    <name type="scientific">Abeliophyllum distichum</name>
    <dbReference type="NCBI Taxonomy" id="126358"/>
    <lineage>
        <taxon>Eukaryota</taxon>
        <taxon>Viridiplantae</taxon>
        <taxon>Streptophyta</taxon>
        <taxon>Embryophyta</taxon>
        <taxon>Tracheophyta</taxon>
        <taxon>Spermatophyta</taxon>
        <taxon>Magnoliopsida</taxon>
        <taxon>eudicotyledons</taxon>
        <taxon>Gunneridae</taxon>
        <taxon>Pentapetalae</taxon>
        <taxon>asterids</taxon>
        <taxon>lamiids</taxon>
        <taxon>Lamiales</taxon>
        <taxon>Oleaceae</taxon>
        <taxon>Forsythieae</taxon>
        <taxon>Abeliophyllum</taxon>
    </lineage>
</organism>
<dbReference type="EMBL" id="JBFOLK010000006">
    <property type="protein sequence ID" value="KAL2504562.1"/>
    <property type="molecule type" value="Genomic_DNA"/>
</dbReference>
<evidence type="ECO:0000313" key="2">
    <source>
        <dbReference type="Proteomes" id="UP001604336"/>
    </source>
</evidence>
<protein>
    <submittedName>
        <fullName evidence="1">Uncharacterized protein</fullName>
    </submittedName>
</protein>
<dbReference type="AlphaFoldDB" id="A0ABD1SVV8"/>